<dbReference type="EMBL" id="JADFTS010000006">
    <property type="protein sequence ID" value="KAF9602153.1"/>
    <property type="molecule type" value="Genomic_DNA"/>
</dbReference>
<proteinExistence type="predicted"/>
<name>A0A835LNH4_9MAGN</name>
<evidence type="ECO:0000313" key="1">
    <source>
        <dbReference type="EMBL" id="KAF9602153.1"/>
    </source>
</evidence>
<dbReference type="Proteomes" id="UP000631114">
    <property type="component" value="Unassembled WGS sequence"/>
</dbReference>
<organism evidence="1 2">
    <name type="scientific">Coptis chinensis</name>
    <dbReference type="NCBI Taxonomy" id="261450"/>
    <lineage>
        <taxon>Eukaryota</taxon>
        <taxon>Viridiplantae</taxon>
        <taxon>Streptophyta</taxon>
        <taxon>Embryophyta</taxon>
        <taxon>Tracheophyta</taxon>
        <taxon>Spermatophyta</taxon>
        <taxon>Magnoliopsida</taxon>
        <taxon>Ranunculales</taxon>
        <taxon>Ranunculaceae</taxon>
        <taxon>Coptidoideae</taxon>
        <taxon>Coptis</taxon>
    </lineage>
</organism>
<accession>A0A835LNH4</accession>
<sequence length="119" mass="13352">MVEAYPFFEELKLKRMVVSDDSFELISKSFKNFKSLVLSSCEGFTTDGLGAITSNCRLVMMWGSFGNLEGCLLKPAKYTAIIIDFGTYTVIARSKLKECDQIIPHQCNPCSQMRMGIES</sequence>
<dbReference type="OrthoDB" id="423607at2759"/>
<protein>
    <submittedName>
        <fullName evidence="1">Uncharacterized protein</fullName>
    </submittedName>
</protein>
<evidence type="ECO:0000313" key="2">
    <source>
        <dbReference type="Proteomes" id="UP000631114"/>
    </source>
</evidence>
<dbReference type="AlphaFoldDB" id="A0A835LNH4"/>
<keyword evidence="2" id="KW-1185">Reference proteome</keyword>
<dbReference type="Gene3D" id="3.80.10.10">
    <property type="entry name" value="Ribonuclease Inhibitor"/>
    <property type="match status" value="1"/>
</dbReference>
<dbReference type="InterPro" id="IPR032675">
    <property type="entry name" value="LRR_dom_sf"/>
</dbReference>
<gene>
    <name evidence="1" type="ORF">IFM89_025382</name>
</gene>
<reference evidence="1 2" key="1">
    <citation type="submission" date="2020-10" db="EMBL/GenBank/DDBJ databases">
        <title>The Coptis chinensis genome and diversification of protoberbering-type alkaloids.</title>
        <authorList>
            <person name="Wang B."/>
            <person name="Shu S."/>
            <person name="Song C."/>
            <person name="Liu Y."/>
        </authorList>
    </citation>
    <scope>NUCLEOTIDE SEQUENCE [LARGE SCALE GENOMIC DNA]</scope>
    <source>
        <strain evidence="1">HL-2020</strain>
        <tissue evidence="1">Leaf</tissue>
    </source>
</reference>
<comment type="caution">
    <text evidence="1">The sequence shown here is derived from an EMBL/GenBank/DDBJ whole genome shotgun (WGS) entry which is preliminary data.</text>
</comment>